<reference evidence="1" key="1">
    <citation type="submission" date="2015-12" db="EMBL/GenBank/DDBJ databases">
        <title>Update maize B73 reference genome by single molecule sequencing technologies.</title>
        <authorList>
            <consortium name="Maize Genome Sequencing Project"/>
            <person name="Ware D."/>
        </authorList>
    </citation>
    <scope>NUCLEOTIDE SEQUENCE</scope>
    <source>
        <tissue evidence="1">Seedling</tissue>
    </source>
</reference>
<evidence type="ECO:0000313" key="1">
    <source>
        <dbReference type="EMBL" id="AQK52921.1"/>
    </source>
</evidence>
<name>A0A1D6Q2W5_MAIZE</name>
<dbReference type="InParanoid" id="A0A1D6Q2W5"/>
<proteinExistence type="predicted"/>
<dbReference type="AlphaFoldDB" id="A0A1D6Q2W5"/>
<accession>A0A1D6Q2W5</accession>
<gene>
    <name evidence="1" type="ORF">ZEAMMB73_Zm00001d050690</name>
</gene>
<dbReference type="EMBL" id="CM000780">
    <property type="protein sequence ID" value="AQK52921.1"/>
    <property type="molecule type" value="Genomic_DNA"/>
</dbReference>
<sequence>MEDNPRAGGTFNFIQMESVEHLTSTPSAQSNVPDLSDEKKQIIPFASPLQFVATPLEKTDSSLAFNASSSEVKPTEQKTLQSKLMKWPHFK</sequence>
<protein>
    <submittedName>
        <fullName evidence="1">Uncharacterized protein</fullName>
    </submittedName>
</protein>
<organism evidence="1">
    <name type="scientific">Zea mays</name>
    <name type="common">Maize</name>
    <dbReference type="NCBI Taxonomy" id="4577"/>
    <lineage>
        <taxon>Eukaryota</taxon>
        <taxon>Viridiplantae</taxon>
        <taxon>Streptophyta</taxon>
        <taxon>Embryophyta</taxon>
        <taxon>Tracheophyta</taxon>
        <taxon>Spermatophyta</taxon>
        <taxon>Magnoliopsida</taxon>
        <taxon>Liliopsida</taxon>
        <taxon>Poales</taxon>
        <taxon>Poaceae</taxon>
        <taxon>PACMAD clade</taxon>
        <taxon>Panicoideae</taxon>
        <taxon>Andropogonodae</taxon>
        <taxon>Andropogoneae</taxon>
        <taxon>Tripsacinae</taxon>
        <taxon>Zea</taxon>
    </lineage>
</organism>